<reference evidence="1" key="1">
    <citation type="submission" date="2022-06" db="EMBL/GenBank/DDBJ databases">
        <title>Fusarium solani species complex genomes reveal bases of compartmentalisation and animal pathogenesis.</title>
        <authorList>
            <person name="Tsai I.J."/>
        </authorList>
    </citation>
    <scope>NUCLEOTIDE SEQUENCE</scope>
    <source>
        <strain evidence="1">Fu6.1</strain>
    </source>
</reference>
<proteinExistence type="predicted"/>
<organism evidence="1 2">
    <name type="scientific">Fusarium keratoplasticum</name>
    <dbReference type="NCBI Taxonomy" id="1328300"/>
    <lineage>
        <taxon>Eukaryota</taxon>
        <taxon>Fungi</taxon>
        <taxon>Dikarya</taxon>
        <taxon>Ascomycota</taxon>
        <taxon>Pezizomycotina</taxon>
        <taxon>Sordariomycetes</taxon>
        <taxon>Hypocreomycetidae</taxon>
        <taxon>Hypocreales</taxon>
        <taxon>Nectriaceae</taxon>
        <taxon>Fusarium</taxon>
        <taxon>Fusarium solani species complex</taxon>
    </lineage>
</organism>
<evidence type="ECO:0000313" key="1">
    <source>
        <dbReference type="EMBL" id="KAI8652521.1"/>
    </source>
</evidence>
<accession>A0ACC0QFE2</accession>
<dbReference type="Proteomes" id="UP001065298">
    <property type="component" value="Chromosome 11"/>
</dbReference>
<dbReference type="EMBL" id="CM046513">
    <property type="protein sequence ID" value="KAI8652521.1"/>
    <property type="molecule type" value="Genomic_DNA"/>
</dbReference>
<name>A0ACC0QFE2_9HYPO</name>
<evidence type="ECO:0000313" key="2">
    <source>
        <dbReference type="Proteomes" id="UP001065298"/>
    </source>
</evidence>
<protein>
    <submittedName>
        <fullName evidence="1">G domain-containing protein</fullName>
    </submittedName>
</protein>
<comment type="caution">
    <text evidence="1">The sequence shown here is derived from an EMBL/GenBank/DDBJ whole genome shotgun (WGS) entry which is preliminary data.</text>
</comment>
<sequence length="522" mass="60239">MVTVTLQQPAGLQADRASKEENAKSLSLIAVMGVTGSGKSNFLQHLIGKGREKGPTVGHSLSSCRSFTSSWRRETYNASGTQKTEIYECRLGNKQVVFFDTPGFDDTYRGDADVLADVAQVLSSSYKNNLKLNGIIYLHRIKDERMTNAIMRNLTMFRNLCGDAAFQNVALVTTFWDELQDQSKGEDREEQLLARSEWWGYMTAKGSKSMRFHNTRESALDIVSKVIDLDIVTLQVQEEMVNRGLEVDQTTAGEALKSELAEQRKAFEKALQTLHHEKEQAKRDHDVLLQQMIETMELEKATLLQEIESEQAALHADRREERRRIEQEFYDEKLRLERMVQEVAAESVRIKEETETEAREERRRLKAEFDGKLHEFSEQQSQEVQKIVREFEQRLAAEKEDGQRRLSEALERSDAVIRDLRNSMNRSRSEDRRKYEEEIKNIKRRQRETKEQSERWADDMERINREILASQVEQRDADKKDQGGIKTKIDKLKEQKKSKTQVFWSRIGALAGVGSLLLAALA</sequence>
<keyword evidence="2" id="KW-1185">Reference proteome</keyword>
<gene>
    <name evidence="1" type="ORF">NCS57_01316300</name>
</gene>